<dbReference type="Proteomes" id="UP001519363">
    <property type="component" value="Unassembled WGS sequence"/>
</dbReference>
<comment type="caution">
    <text evidence="2">The sequence shown here is derived from an EMBL/GenBank/DDBJ whole genome shotgun (WGS) entry which is preliminary data.</text>
</comment>
<feature type="signal peptide" evidence="1">
    <location>
        <begin position="1"/>
        <end position="20"/>
    </location>
</feature>
<feature type="chain" id="PRO_5046543929" description="Lipoprotein" evidence="1">
    <location>
        <begin position="21"/>
        <end position="141"/>
    </location>
</feature>
<sequence length="141" mass="15321">MRFIALLLAALALFTGCGSSKEGPGMHYDYELGTKLEALRAERQSKPFKDLVPGDWTSVHVIIGPHTEEWVAREVGTTLPDSSYGYDTEGNILVFLKASSVVQVKGTGARHLGEGHFSDDVVLTGTERGIKVDDPNPPQPR</sequence>
<keyword evidence="3" id="KW-1185">Reference proteome</keyword>
<evidence type="ECO:0000313" key="2">
    <source>
        <dbReference type="EMBL" id="MBP2477765.1"/>
    </source>
</evidence>
<gene>
    <name evidence="2" type="ORF">JOF53_006637</name>
</gene>
<evidence type="ECO:0000313" key="3">
    <source>
        <dbReference type="Proteomes" id="UP001519363"/>
    </source>
</evidence>
<evidence type="ECO:0000256" key="1">
    <source>
        <dbReference type="SAM" id="SignalP"/>
    </source>
</evidence>
<name>A0ABS5AMG3_9PSEU</name>
<protein>
    <recommendedName>
        <fullName evidence="4">Lipoprotein</fullName>
    </recommendedName>
</protein>
<organism evidence="2 3">
    <name type="scientific">Crossiella equi</name>
    <dbReference type="NCBI Taxonomy" id="130796"/>
    <lineage>
        <taxon>Bacteria</taxon>
        <taxon>Bacillati</taxon>
        <taxon>Actinomycetota</taxon>
        <taxon>Actinomycetes</taxon>
        <taxon>Pseudonocardiales</taxon>
        <taxon>Pseudonocardiaceae</taxon>
        <taxon>Crossiella</taxon>
    </lineage>
</organism>
<dbReference type="PROSITE" id="PS51257">
    <property type="entry name" value="PROKAR_LIPOPROTEIN"/>
    <property type="match status" value="1"/>
</dbReference>
<proteinExistence type="predicted"/>
<accession>A0ABS5AMG3</accession>
<evidence type="ECO:0008006" key="4">
    <source>
        <dbReference type="Google" id="ProtNLM"/>
    </source>
</evidence>
<keyword evidence="1" id="KW-0732">Signal</keyword>
<dbReference type="EMBL" id="JAGIOO010000001">
    <property type="protein sequence ID" value="MBP2477765.1"/>
    <property type="molecule type" value="Genomic_DNA"/>
</dbReference>
<dbReference type="RefSeq" id="WP_086789377.1">
    <property type="nucleotide sequence ID" value="NZ_JAGIOO010000001.1"/>
</dbReference>
<reference evidence="2 3" key="1">
    <citation type="submission" date="2021-03" db="EMBL/GenBank/DDBJ databases">
        <title>Sequencing the genomes of 1000 actinobacteria strains.</title>
        <authorList>
            <person name="Klenk H.-P."/>
        </authorList>
    </citation>
    <scope>NUCLEOTIDE SEQUENCE [LARGE SCALE GENOMIC DNA]</scope>
    <source>
        <strain evidence="2 3">DSM 44580</strain>
    </source>
</reference>